<evidence type="ECO:0000256" key="1">
    <source>
        <dbReference type="ARBA" id="ARBA00004651"/>
    </source>
</evidence>
<feature type="domain" description="MacB-like periplasmic core" evidence="9">
    <location>
        <begin position="28"/>
        <end position="267"/>
    </location>
</feature>
<dbReference type="EMBL" id="JBHRTQ010000009">
    <property type="protein sequence ID" value="MFC3174827.1"/>
    <property type="molecule type" value="Genomic_DNA"/>
</dbReference>
<keyword evidence="6 7" id="KW-0472">Membrane</keyword>
<dbReference type="Pfam" id="PF02687">
    <property type="entry name" value="FtsX"/>
    <property type="match status" value="1"/>
</dbReference>
<dbReference type="InterPro" id="IPR025857">
    <property type="entry name" value="MacB_PCD"/>
</dbReference>
<name>A0ABV7IS85_9SPHN</name>
<organism evidence="10 11">
    <name type="scientific">Novosphingobium bradum</name>
    <dbReference type="NCBI Taxonomy" id="1737444"/>
    <lineage>
        <taxon>Bacteria</taxon>
        <taxon>Pseudomonadati</taxon>
        <taxon>Pseudomonadota</taxon>
        <taxon>Alphaproteobacteria</taxon>
        <taxon>Sphingomonadales</taxon>
        <taxon>Sphingomonadaceae</taxon>
        <taxon>Novosphingobium</taxon>
    </lineage>
</organism>
<proteinExistence type="inferred from homology"/>
<reference evidence="11" key="1">
    <citation type="journal article" date="2019" name="Int. J. Syst. Evol. Microbiol.">
        <title>The Global Catalogue of Microorganisms (GCM) 10K type strain sequencing project: providing services to taxonomists for standard genome sequencing and annotation.</title>
        <authorList>
            <consortium name="The Broad Institute Genomics Platform"/>
            <consortium name="The Broad Institute Genome Sequencing Center for Infectious Disease"/>
            <person name="Wu L."/>
            <person name="Ma J."/>
        </authorList>
    </citation>
    <scope>NUCLEOTIDE SEQUENCE [LARGE SCALE GENOMIC DNA]</scope>
    <source>
        <strain evidence="11">KCTC 42984</strain>
    </source>
</reference>
<evidence type="ECO:0000259" key="8">
    <source>
        <dbReference type="Pfam" id="PF02687"/>
    </source>
</evidence>
<dbReference type="RefSeq" id="WP_379510208.1">
    <property type="nucleotide sequence ID" value="NZ_JBHRTQ010000009.1"/>
</dbReference>
<evidence type="ECO:0000256" key="2">
    <source>
        <dbReference type="ARBA" id="ARBA00005236"/>
    </source>
</evidence>
<comment type="similarity">
    <text evidence="2">Belongs to the ABC-4 integral membrane protein family. LolC/E subfamily.</text>
</comment>
<comment type="caution">
    <text evidence="10">The sequence shown here is derived from an EMBL/GenBank/DDBJ whole genome shotgun (WGS) entry which is preliminary data.</text>
</comment>
<dbReference type="PANTHER" id="PTHR30489:SF0">
    <property type="entry name" value="LIPOPROTEIN-RELEASING SYSTEM TRANSMEMBRANE PROTEIN LOLE"/>
    <property type="match status" value="1"/>
</dbReference>
<feature type="transmembrane region" description="Helical" evidence="7">
    <location>
        <begin position="29"/>
        <end position="50"/>
    </location>
</feature>
<keyword evidence="4 7" id="KW-0812">Transmembrane</keyword>
<protein>
    <submittedName>
        <fullName evidence="10">ABC transporter permease</fullName>
    </submittedName>
</protein>
<evidence type="ECO:0000313" key="11">
    <source>
        <dbReference type="Proteomes" id="UP001595604"/>
    </source>
</evidence>
<sequence>MARGPFAGRLGLLVHIASRHLLMRRRQTAVAVSGVAVGVGFFLAVSALMVGSQADFVKTLIDTAPHIIISDERRSPPPQPGVAAFGGGAAGGAVVLHGYKVRSEVRGIKDWQAILREIDRIPGAIGSPSLSGAVTLRVGGREEGLAVVGIDPLIETRVSTISDKLRVGRLIDLERVQGGVIIGEDQAQRLALGMGDIVAATSARGGTRNLKIVGLFKRGQMQLGSGTGYMLLREAQSLLGRPFVINRIGVKLVDPYDAEAVAKQLEQGHAYKAESWQERSADFLGLLLTRNVIMYTVVSAILLVASFGIYTAVSNSVADKRRDIAILRSIGFSQGDLQLVFVFEGLALAVVGVLLGWGLGYLLMGILGSLEFPITGDTQRLPIDRSSRQYLIAAAASLTAGIVAAWLPARRSAQVDPVDILRGAI</sequence>
<feature type="transmembrane region" description="Helical" evidence="7">
    <location>
        <begin position="390"/>
        <end position="409"/>
    </location>
</feature>
<comment type="subcellular location">
    <subcellularLocation>
        <location evidence="1">Cell membrane</location>
        <topology evidence="1">Multi-pass membrane protein</topology>
    </subcellularLocation>
</comment>
<evidence type="ECO:0000313" key="10">
    <source>
        <dbReference type="EMBL" id="MFC3174827.1"/>
    </source>
</evidence>
<keyword evidence="11" id="KW-1185">Reference proteome</keyword>
<keyword evidence="5 7" id="KW-1133">Transmembrane helix</keyword>
<feature type="transmembrane region" description="Helical" evidence="7">
    <location>
        <begin position="292"/>
        <end position="313"/>
    </location>
</feature>
<dbReference type="InterPro" id="IPR051447">
    <property type="entry name" value="Lipoprotein-release_system"/>
</dbReference>
<dbReference type="PANTHER" id="PTHR30489">
    <property type="entry name" value="LIPOPROTEIN-RELEASING SYSTEM TRANSMEMBRANE PROTEIN LOLE"/>
    <property type="match status" value="1"/>
</dbReference>
<dbReference type="InterPro" id="IPR003838">
    <property type="entry name" value="ABC3_permease_C"/>
</dbReference>
<evidence type="ECO:0000256" key="3">
    <source>
        <dbReference type="ARBA" id="ARBA00022475"/>
    </source>
</evidence>
<accession>A0ABV7IS85</accession>
<evidence type="ECO:0000256" key="6">
    <source>
        <dbReference type="ARBA" id="ARBA00023136"/>
    </source>
</evidence>
<evidence type="ECO:0000256" key="4">
    <source>
        <dbReference type="ARBA" id="ARBA00022692"/>
    </source>
</evidence>
<feature type="domain" description="ABC3 transporter permease C-terminal" evidence="8">
    <location>
        <begin position="297"/>
        <end position="415"/>
    </location>
</feature>
<evidence type="ECO:0000259" key="9">
    <source>
        <dbReference type="Pfam" id="PF12704"/>
    </source>
</evidence>
<feature type="transmembrane region" description="Helical" evidence="7">
    <location>
        <begin position="346"/>
        <end position="370"/>
    </location>
</feature>
<evidence type="ECO:0000256" key="7">
    <source>
        <dbReference type="SAM" id="Phobius"/>
    </source>
</evidence>
<feature type="transmembrane region" description="Helical" evidence="7">
    <location>
        <begin position="81"/>
        <end position="99"/>
    </location>
</feature>
<dbReference type="Proteomes" id="UP001595604">
    <property type="component" value="Unassembled WGS sequence"/>
</dbReference>
<dbReference type="Pfam" id="PF12704">
    <property type="entry name" value="MacB_PCD"/>
    <property type="match status" value="1"/>
</dbReference>
<gene>
    <name evidence="10" type="ORF">ACFOD9_11250</name>
</gene>
<keyword evidence="3" id="KW-1003">Cell membrane</keyword>
<evidence type="ECO:0000256" key="5">
    <source>
        <dbReference type="ARBA" id="ARBA00022989"/>
    </source>
</evidence>